<dbReference type="InterPro" id="IPR051398">
    <property type="entry name" value="Polysacch_Deacetylase"/>
</dbReference>
<dbReference type="InterPro" id="IPR002509">
    <property type="entry name" value="NODB_dom"/>
</dbReference>
<organism evidence="6 7">
    <name type="scientific">Zhihengliuella halotolerans</name>
    <dbReference type="NCBI Taxonomy" id="370736"/>
    <lineage>
        <taxon>Bacteria</taxon>
        <taxon>Bacillati</taxon>
        <taxon>Actinomycetota</taxon>
        <taxon>Actinomycetes</taxon>
        <taxon>Micrococcales</taxon>
        <taxon>Micrococcaceae</taxon>
        <taxon>Zhihengliuella</taxon>
    </lineage>
</organism>
<protein>
    <submittedName>
        <fullName evidence="6">Polysaccharide deacetylase</fullName>
    </submittedName>
</protein>
<dbReference type="EMBL" id="SHLA01000001">
    <property type="protein sequence ID" value="RZU62048.1"/>
    <property type="molecule type" value="Genomic_DNA"/>
</dbReference>
<reference evidence="6 7" key="1">
    <citation type="submission" date="2019-02" db="EMBL/GenBank/DDBJ databases">
        <title>Sequencing the genomes of 1000 actinobacteria strains.</title>
        <authorList>
            <person name="Klenk H.-P."/>
        </authorList>
    </citation>
    <scope>NUCLEOTIDE SEQUENCE [LARGE SCALE GENOMIC DNA]</scope>
    <source>
        <strain evidence="6 7">DSM 17364</strain>
    </source>
</reference>
<evidence type="ECO:0000256" key="4">
    <source>
        <dbReference type="SAM" id="SignalP"/>
    </source>
</evidence>
<feature type="domain" description="NodB homology" evidence="5">
    <location>
        <begin position="284"/>
        <end position="369"/>
    </location>
</feature>
<evidence type="ECO:0000259" key="5">
    <source>
        <dbReference type="Pfam" id="PF01522"/>
    </source>
</evidence>
<dbReference type="AlphaFoldDB" id="A0A4Q8ACZ4"/>
<dbReference type="PROSITE" id="PS51257">
    <property type="entry name" value="PROKAR_LIPOPROTEIN"/>
    <property type="match status" value="1"/>
</dbReference>
<dbReference type="GO" id="GO:0005576">
    <property type="term" value="C:extracellular region"/>
    <property type="evidence" value="ECO:0007669"/>
    <property type="project" value="UniProtKB-SubCell"/>
</dbReference>
<comment type="subcellular location">
    <subcellularLocation>
        <location evidence="1">Secreted</location>
    </subcellularLocation>
</comment>
<accession>A0A4Q8ACZ4</accession>
<dbReference type="Proteomes" id="UP000292685">
    <property type="component" value="Unassembled WGS sequence"/>
</dbReference>
<dbReference type="PANTHER" id="PTHR34216:SF3">
    <property type="entry name" value="POLY-BETA-1,6-N-ACETYL-D-GLUCOSAMINE N-DEACETYLASE"/>
    <property type="match status" value="1"/>
</dbReference>
<dbReference type="GO" id="GO:0005975">
    <property type="term" value="P:carbohydrate metabolic process"/>
    <property type="evidence" value="ECO:0007669"/>
    <property type="project" value="InterPro"/>
</dbReference>
<sequence>MVPKRVRCFVAAAVLALALSGCGLSGMGADEPAAGPSSTPETEPPPASEPAPDSEEKALETARLQVAQYDYAAALETVEGLEGEMAEAVRADVKEQQGRAREWPDNATVPHLFFHSLIVDPERAFAPGPSAQGYDDYMVTLDEFEAVLASLYERGYVLVDPHDLATMRDGVMTANPILLPEGKKPLVLSQDDVNYYEYMTGDGFATDLALDDDGAVTSTYIDADGEVHRGAYDLPTVVDAFVAEHPDFSYRGSKGVLAVTGYNGVLGYRSSATEYGTGAATRKARAEAKKVATALKDSGWMFASHTWGHLGMTDASMARITRDAERWDAEVRPIIGDTDLLIYPFGADISGVPAYSGAKYRYLKSLGFDYFFGVDATRTHWVQQTDDYLRQARINVDGLTLRAELEGKRDVLGAFFDVEDVYDSARPD</sequence>
<evidence type="ECO:0000313" key="7">
    <source>
        <dbReference type="Proteomes" id="UP000292685"/>
    </source>
</evidence>
<evidence type="ECO:0000256" key="3">
    <source>
        <dbReference type="SAM" id="MobiDB-lite"/>
    </source>
</evidence>
<dbReference type="PANTHER" id="PTHR34216">
    <property type="match status" value="1"/>
</dbReference>
<proteinExistence type="predicted"/>
<gene>
    <name evidence="6" type="ORF">EV380_1635</name>
</gene>
<evidence type="ECO:0000313" key="6">
    <source>
        <dbReference type="EMBL" id="RZU62048.1"/>
    </source>
</evidence>
<evidence type="ECO:0000256" key="2">
    <source>
        <dbReference type="ARBA" id="ARBA00022729"/>
    </source>
</evidence>
<dbReference type="InterPro" id="IPR011330">
    <property type="entry name" value="Glyco_hydro/deAcase_b/a-brl"/>
</dbReference>
<keyword evidence="7" id="KW-1185">Reference proteome</keyword>
<name>A0A4Q8ACZ4_9MICC</name>
<evidence type="ECO:0000256" key="1">
    <source>
        <dbReference type="ARBA" id="ARBA00004613"/>
    </source>
</evidence>
<dbReference type="Gene3D" id="3.20.20.370">
    <property type="entry name" value="Glycoside hydrolase/deacetylase"/>
    <property type="match status" value="1"/>
</dbReference>
<dbReference type="SUPFAM" id="SSF88713">
    <property type="entry name" value="Glycoside hydrolase/deacetylase"/>
    <property type="match status" value="1"/>
</dbReference>
<comment type="caution">
    <text evidence="6">The sequence shown here is derived from an EMBL/GenBank/DDBJ whole genome shotgun (WGS) entry which is preliminary data.</text>
</comment>
<feature type="chain" id="PRO_5039385011" evidence="4">
    <location>
        <begin position="29"/>
        <end position="428"/>
    </location>
</feature>
<dbReference type="RefSeq" id="WP_130450589.1">
    <property type="nucleotide sequence ID" value="NZ_SHLA01000001.1"/>
</dbReference>
<keyword evidence="2 4" id="KW-0732">Signal</keyword>
<feature type="signal peptide" evidence="4">
    <location>
        <begin position="1"/>
        <end position="28"/>
    </location>
</feature>
<feature type="region of interest" description="Disordered" evidence="3">
    <location>
        <begin position="30"/>
        <end position="56"/>
    </location>
</feature>
<dbReference type="GO" id="GO:0016810">
    <property type="term" value="F:hydrolase activity, acting on carbon-nitrogen (but not peptide) bonds"/>
    <property type="evidence" value="ECO:0007669"/>
    <property type="project" value="InterPro"/>
</dbReference>
<dbReference type="OrthoDB" id="3722973at2"/>
<dbReference type="Pfam" id="PF01522">
    <property type="entry name" value="Polysacc_deac_1"/>
    <property type="match status" value="1"/>
</dbReference>